<keyword evidence="4" id="KW-1185">Reference proteome</keyword>
<gene>
    <name evidence="3" type="ORF">D7V32_14165</name>
</gene>
<dbReference type="EMBL" id="RAXV01000036">
    <property type="protein sequence ID" value="RKG29634.1"/>
    <property type="molecule type" value="Genomic_DNA"/>
</dbReference>
<name>A0A3A8EI19_9GAMM</name>
<comment type="caution">
    <text evidence="3">The sequence shown here is derived from an EMBL/GenBank/DDBJ whole genome shotgun (WGS) entry which is preliminary data.</text>
</comment>
<dbReference type="OrthoDB" id="6711608at2"/>
<evidence type="ECO:0000313" key="3">
    <source>
        <dbReference type="EMBL" id="RKG29634.1"/>
    </source>
</evidence>
<feature type="signal peptide" evidence="2">
    <location>
        <begin position="1"/>
        <end position="22"/>
    </location>
</feature>
<keyword evidence="2" id="KW-0732">Signal</keyword>
<evidence type="ECO:0000256" key="2">
    <source>
        <dbReference type="SAM" id="SignalP"/>
    </source>
</evidence>
<evidence type="ECO:0000313" key="4">
    <source>
        <dbReference type="Proteomes" id="UP000282388"/>
    </source>
</evidence>
<feature type="compositionally biased region" description="Low complexity" evidence="1">
    <location>
        <begin position="179"/>
        <end position="191"/>
    </location>
</feature>
<accession>A0A3A8EI19</accession>
<dbReference type="Proteomes" id="UP000282388">
    <property type="component" value="Unassembled WGS sequence"/>
</dbReference>
<evidence type="ECO:0000256" key="1">
    <source>
        <dbReference type="SAM" id="MobiDB-lite"/>
    </source>
</evidence>
<protein>
    <submittedName>
        <fullName evidence="3">Uncharacterized protein</fullName>
    </submittedName>
</protein>
<feature type="compositionally biased region" description="Low complexity" evidence="1">
    <location>
        <begin position="213"/>
        <end position="226"/>
    </location>
</feature>
<proteinExistence type="predicted"/>
<sequence>MKKHTLIISFALIAGLSQFSSANDQISSLKKSCLKDYPAAIGETDQELLQLYSQLCDKSNKKNTVLQQEISTAIAARYQAIGKNLKSLQVIEDLKLHNINTSELTDISFLAGIGIAQQSADQMRTAELRSLSEKTYAPAKKLSETIQFAQPTIEKTTAQDNTEKSASKAKTKKSKQSVKTKSSEKSSAASVKTHKAPAKPAPAAKKESVQTKPSSASGFSPFSALK</sequence>
<organism evidence="3 4">
    <name type="scientific">Acinetobacter tianfuensis</name>
    <dbReference type="NCBI Taxonomy" id="2419603"/>
    <lineage>
        <taxon>Bacteria</taxon>
        <taxon>Pseudomonadati</taxon>
        <taxon>Pseudomonadota</taxon>
        <taxon>Gammaproteobacteria</taxon>
        <taxon>Moraxellales</taxon>
        <taxon>Moraxellaceae</taxon>
        <taxon>Acinetobacter</taxon>
    </lineage>
</organism>
<reference evidence="3 4" key="1">
    <citation type="submission" date="2018-09" db="EMBL/GenBank/DDBJ databases">
        <title>The draft genome of Acinetobacter spp. strains.</title>
        <authorList>
            <person name="Qin J."/>
            <person name="Feng Y."/>
            <person name="Zong Z."/>
        </authorList>
    </citation>
    <scope>NUCLEOTIDE SEQUENCE [LARGE SCALE GENOMIC DNA]</scope>
    <source>
        <strain evidence="3 4">WCHAc060012</strain>
    </source>
</reference>
<feature type="region of interest" description="Disordered" evidence="1">
    <location>
        <begin position="152"/>
        <end position="226"/>
    </location>
</feature>
<dbReference type="AlphaFoldDB" id="A0A3A8EI19"/>
<feature type="compositionally biased region" description="Basic residues" evidence="1">
    <location>
        <begin position="167"/>
        <end position="178"/>
    </location>
</feature>
<feature type="chain" id="PRO_5017196785" evidence="2">
    <location>
        <begin position="23"/>
        <end position="226"/>
    </location>
</feature>
<dbReference type="RefSeq" id="WP_120403491.1">
    <property type="nucleotide sequence ID" value="NZ_RAXV01000036.1"/>
</dbReference>